<feature type="domain" description="Glycosyltransferase 2-like" evidence="1">
    <location>
        <begin position="8"/>
        <end position="131"/>
    </location>
</feature>
<dbReference type="STRING" id="1528.SAMN04488579_10950"/>
<protein>
    <submittedName>
        <fullName evidence="2">Glycosyl transferase family 2</fullName>
    </submittedName>
</protein>
<evidence type="ECO:0000313" key="2">
    <source>
        <dbReference type="EMBL" id="SDX86467.1"/>
    </source>
</evidence>
<dbReference type="Pfam" id="PF00535">
    <property type="entry name" value="Glycos_transf_2"/>
    <property type="match status" value="1"/>
</dbReference>
<evidence type="ECO:0000259" key="1">
    <source>
        <dbReference type="Pfam" id="PF00535"/>
    </source>
</evidence>
<dbReference type="AlphaFoldDB" id="A0A1H3F6K4"/>
<sequence length="194" mass="21306">MYEVTLPSIIIPIQSPDGRLPALVDAIRSQWDYPIIVVDDGSGPENVRIFRALQRTGCTVLTHRVKKGVGEAIKTGVHHAKNHYPISIGYIVVASPLSCTPEAILQVADALESLPNTLVFEGFAKKGSGITHHLLRWWHQLSTGYAWPERGIDILGVPAICGDTLLAQPCRPTGPSHRFYRHLSREGFPCVVLS</sequence>
<accession>A0A1H3F6K4</accession>
<dbReference type="Proteomes" id="UP000199652">
    <property type="component" value="Unassembled WGS sequence"/>
</dbReference>
<dbReference type="SUPFAM" id="SSF53448">
    <property type="entry name" value="Nucleotide-diphospho-sugar transferases"/>
    <property type="match status" value="1"/>
</dbReference>
<gene>
    <name evidence="2" type="ORF">SAMN04488579_10950</name>
</gene>
<dbReference type="InterPro" id="IPR029044">
    <property type="entry name" value="Nucleotide-diphossugar_trans"/>
</dbReference>
<evidence type="ECO:0000313" key="3">
    <source>
        <dbReference type="Proteomes" id="UP000199652"/>
    </source>
</evidence>
<organism evidence="2 3">
    <name type="scientific">Eubacterium barkeri</name>
    <name type="common">Clostridium barkeri</name>
    <dbReference type="NCBI Taxonomy" id="1528"/>
    <lineage>
        <taxon>Bacteria</taxon>
        <taxon>Bacillati</taxon>
        <taxon>Bacillota</taxon>
        <taxon>Clostridia</taxon>
        <taxon>Eubacteriales</taxon>
        <taxon>Eubacteriaceae</taxon>
        <taxon>Eubacterium</taxon>
    </lineage>
</organism>
<dbReference type="InterPro" id="IPR001173">
    <property type="entry name" value="Glyco_trans_2-like"/>
</dbReference>
<dbReference type="EMBL" id="FNOU01000009">
    <property type="protein sequence ID" value="SDX86467.1"/>
    <property type="molecule type" value="Genomic_DNA"/>
</dbReference>
<dbReference type="GO" id="GO:0016740">
    <property type="term" value="F:transferase activity"/>
    <property type="evidence" value="ECO:0007669"/>
    <property type="project" value="UniProtKB-KW"/>
</dbReference>
<dbReference type="OrthoDB" id="9810303at2"/>
<keyword evidence="3" id="KW-1185">Reference proteome</keyword>
<keyword evidence="2" id="KW-0808">Transferase</keyword>
<dbReference type="Gene3D" id="3.90.550.10">
    <property type="entry name" value="Spore Coat Polysaccharide Biosynthesis Protein SpsA, Chain A"/>
    <property type="match status" value="1"/>
</dbReference>
<dbReference type="RefSeq" id="WP_090244879.1">
    <property type="nucleotide sequence ID" value="NZ_FNOU01000009.1"/>
</dbReference>
<name>A0A1H3F6K4_EUBBA</name>
<reference evidence="3" key="1">
    <citation type="submission" date="2016-10" db="EMBL/GenBank/DDBJ databases">
        <authorList>
            <person name="Varghese N."/>
            <person name="Submissions S."/>
        </authorList>
    </citation>
    <scope>NUCLEOTIDE SEQUENCE [LARGE SCALE GENOMIC DNA]</scope>
    <source>
        <strain evidence="3">VPI 5359</strain>
    </source>
</reference>
<proteinExistence type="predicted"/>